<dbReference type="KEGG" id="scd:Spica_1491"/>
<protein>
    <submittedName>
        <fullName evidence="1">Uncharacterized protein</fullName>
    </submittedName>
</protein>
<dbReference type="EMBL" id="CP002868">
    <property type="protein sequence ID" value="AEJ19635.1"/>
    <property type="molecule type" value="Genomic_DNA"/>
</dbReference>
<proteinExistence type="predicted"/>
<reference evidence="2" key="1">
    <citation type="journal article" date="2013" name="Stand. Genomic Sci.">
        <title>Genome sequence of the thermophilic fresh-water bacterium Spirochaeta caldaria type strain (H1(T)), reclassification of Spirochaeta caldaria, Spirochaeta stenostrepta, and Spirochaeta zuelzerae in the genus Treponema as Treponema caldaria comb. nov., Treponema stenostrepta comb. nov., and Treponema zuelzerae comb. nov., and emendation of the genus Treponema.</title>
        <authorList>
            <person name="Abt B."/>
            <person name="Goker M."/>
            <person name="Scheuner C."/>
            <person name="Han C."/>
            <person name="Lu M."/>
            <person name="Misra M."/>
            <person name="Lapidus A."/>
            <person name="Nolan M."/>
            <person name="Lucas S."/>
            <person name="Hammon N."/>
            <person name="Deshpande S."/>
            <person name="Cheng J.F."/>
            <person name="Tapia R."/>
            <person name="Goodwin L.A."/>
            <person name="Pitluck S."/>
            <person name="Liolios K."/>
            <person name="Pagani I."/>
            <person name="Ivanova N."/>
            <person name="Mavromatis K."/>
            <person name="Mikhailova N."/>
            <person name="Huntemann M."/>
            <person name="Pati A."/>
            <person name="Chen A."/>
            <person name="Palaniappan K."/>
            <person name="Land M."/>
            <person name="Hauser L."/>
            <person name="Jeffries C.D."/>
            <person name="Rohde M."/>
            <person name="Spring S."/>
            <person name="Gronow S."/>
            <person name="Detter J.C."/>
            <person name="Bristow J."/>
            <person name="Eisen J.A."/>
            <person name="Markowitz V."/>
            <person name="Hugenholtz P."/>
            <person name="Kyrpides N.C."/>
            <person name="Woyke T."/>
            <person name="Klenk H.P."/>
        </authorList>
    </citation>
    <scope>NUCLEOTIDE SEQUENCE</scope>
    <source>
        <strain evidence="2">ATCC 51460 / DSM 7334 / H1</strain>
    </source>
</reference>
<name>F8EXQ4_GRAC1</name>
<sequence length="1661" mass="183111">MGPLRSTSHYLLKTLLAIFIIGLLLVNGTFTLWAQQEDTTNHNDIRNREFIFAEEAPATLFNLSRNDESVKLAIQGNWETGITAQEGIALTELGLQAATTNNPLLFTQTVDLTLSLWIKDHWFVEASFLDDYELNTYRAGYQGSEEEPLQYLGIGNTGLDFPRFPYLDMGGSSTSSFGMYNKWKFTFHNDTNPSQPSTLILHGILRYDSAKLQEKNYIGNREITTETINVSEMIRGYSFVLPDTDLDTVPVLYIEDSSGDQVDENGSRWRLAKTSEYAASARDGIIEITNASVLAVGRRLAVAYRKSNIDKPWETSLGTYGNTSTAGSGFLGTVQEYFNTSSGTKIILRDYPQPGQKDQGKLKTDNNKPATVTIGGIPALVIWEGGTFSPFERLSRYRIQTGSSSTVKLINTATGTENRDFTMESASSLIHTEGSSTSASTALYELVTANGTYDPRSPESCWPLVKVYPELYLPASKATSINVQILITTYGSPGVFSIGTNVLPGSVQVYRNGLPDPLVRYNAETGEVVLSNKPQPYEHIRIQYLQRTEERRFGSLAAGLGAQYTSGGPFSADLAIGLRWNVNPEAFSEGDTTSPGTVGLSGALKWNWEHLSIQTTAGLLYRQEDTTGLYRILGMEGSQYAESFPTTGFYQSPVPTSLNDFLATSPTLTSSNQAPLVYRSYTSTDILGISTLNDISWSGARVISDKTGPYLVQDNTLDTRVLVGEATYSDETFWAGFQLPLEHAASALAGARKITIPYRFYDVPSSLNGITVKVYLQIGALDGATSTTTTSTESTINLTGWENSALVLTVPLFDSTSPSVGVLPTQWQTATITLSDTDRRALANARSMRLVVVTGGTDYQFRTRILLGPPVVSGTSMRPIIVSGGQPLSAITDTAQSVDAAEVGDPMLRNRFRDTIDTLHPEGNVQRVLEVHFSDLLNATGVGVDSRIALPFLGNYRTLQLFVRGPKATNYDQNTMQNGVLSLVIAQDSDSFSSPILRARIPIAVFTADEWSKVEIRYNDQNPQVLVDGAVISGALVTFDAVQGASPSQRSGDQTYQYLAVYLLPPANNEALPNGTFAIDEILLTEPVASFQGHSGIYAQWTNQGPLITIRNIPVLSNLNLASYSEGFYQSPIEAPYPTTFGNVSNQTKTTFSLLWIPIELYGGITLNSYDMAWNGGHKITLPIGPIQVIDDYDVSQTSYNHQNTISIDIHTSSTKTPLLFTSLSATSAQEDLVVQRAWNITQKGFYKRFFLESSGDLTYKHTTDTYFSNSNTTYIQTWNHSLSDLTPDVGTTENNRSSSLRLKGGLTPQTFGFITDAIFTSNAKKSLISTEQGLTHRLSFPFSIQSIKGILEHTRQTNQTITEYGIDITSDLYQYTNFIKNTYNLYILPPGYSLLTQNLENMMNRSQQNQGDTFRRLTFTDTISFSLQLPSPTGPWGLLFPAKTQTKVSRIGDLHYTSYTDKLSWDSTISASAVNLFGSYGYTPMFSFYRDDEYTQQLNLNVSWVDRELSAWKTGIHQTADFYGFSGSTLEVSHILYLMQTGWSDSLSLSWAHPAPKSLLGVLFKGIIATNTFQKALPAVISYSETAPELIQKESLETKIDSNSSNDSLIWDTTARHESILRIKNQLNITAFGSVAYSQNITENTFTLIGSTGIYIKIQF</sequence>
<dbReference type="STRING" id="744872.Spica_1491"/>
<evidence type="ECO:0000313" key="2">
    <source>
        <dbReference type="Proteomes" id="UP000000503"/>
    </source>
</evidence>
<keyword evidence="2" id="KW-1185">Reference proteome</keyword>
<accession>F8EXQ4</accession>
<dbReference type="HOGENOM" id="CLU_243982_0_0_12"/>
<dbReference type="RefSeq" id="WP_013968944.1">
    <property type="nucleotide sequence ID" value="NC_015732.1"/>
</dbReference>
<dbReference type="OrthoDB" id="9808813at2"/>
<gene>
    <name evidence="1" type="ordered locus">Spica_1491</name>
</gene>
<dbReference type="Proteomes" id="UP000000503">
    <property type="component" value="Chromosome"/>
</dbReference>
<dbReference type="eggNOG" id="COG0389">
    <property type="taxonomic scope" value="Bacteria"/>
</dbReference>
<evidence type="ECO:0000313" key="1">
    <source>
        <dbReference type="EMBL" id="AEJ19635.1"/>
    </source>
</evidence>
<organism evidence="1 2">
    <name type="scientific">Gracilinema caldarium (strain ATCC 51460 / DSM 7334 / H1)</name>
    <name type="common">Treponema caldarium</name>
    <dbReference type="NCBI Taxonomy" id="744872"/>
    <lineage>
        <taxon>Bacteria</taxon>
        <taxon>Pseudomonadati</taxon>
        <taxon>Spirochaetota</taxon>
        <taxon>Spirochaetia</taxon>
        <taxon>Spirochaetales</taxon>
        <taxon>Breznakiellaceae</taxon>
        <taxon>Gracilinema</taxon>
    </lineage>
</organism>